<feature type="binding site" evidence="15">
    <location>
        <begin position="230"/>
        <end position="234"/>
    </location>
    <ligand>
        <name>substrate</name>
    </ligand>
</feature>
<dbReference type="GO" id="GO:0004252">
    <property type="term" value="F:serine-type endopeptidase activity"/>
    <property type="evidence" value="ECO:0007669"/>
    <property type="project" value="InterPro"/>
</dbReference>
<dbReference type="SMART" id="SM00228">
    <property type="entry name" value="PDZ"/>
    <property type="match status" value="2"/>
</dbReference>
<protein>
    <recommendedName>
        <fullName evidence="5">Probable periplasmic serine endoprotease DegP-like</fullName>
        <ecNumber evidence="4">3.4.21.107</ecNumber>
    </recommendedName>
    <alternativeName>
        <fullName evidence="13">Protease Do</fullName>
    </alternativeName>
</protein>
<dbReference type="Pfam" id="PF17820">
    <property type="entry name" value="PDZ_6"/>
    <property type="match status" value="1"/>
</dbReference>
<evidence type="ECO:0000256" key="1">
    <source>
        <dbReference type="ARBA" id="ARBA00001772"/>
    </source>
</evidence>
<feature type="signal peptide" evidence="16">
    <location>
        <begin position="1"/>
        <end position="28"/>
    </location>
</feature>
<evidence type="ECO:0000256" key="6">
    <source>
        <dbReference type="ARBA" id="ARBA00022670"/>
    </source>
</evidence>
<evidence type="ECO:0000256" key="2">
    <source>
        <dbReference type="ARBA" id="ARBA00004418"/>
    </source>
</evidence>
<keyword evidence="19" id="KW-1185">Reference proteome</keyword>
<dbReference type="PRINTS" id="PR00834">
    <property type="entry name" value="PROTEASES2C"/>
</dbReference>
<dbReference type="GO" id="GO:0006515">
    <property type="term" value="P:protein quality control for misfolded or incompletely synthesized proteins"/>
    <property type="evidence" value="ECO:0007669"/>
    <property type="project" value="TreeGrafter"/>
</dbReference>
<dbReference type="InterPro" id="IPR011782">
    <property type="entry name" value="Pept_S1C_Do"/>
</dbReference>
<dbReference type="FunFam" id="2.40.10.120:FF:000007">
    <property type="entry name" value="Periplasmic serine endoprotease DegP-like"/>
    <property type="match status" value="1"/>
</dbReference>
<dbReference type="PROSITE" id="PS50106">
    <property type="entry name" value="PDZ"/>
    <property type="match status" value="2"/>
</dbReference>
<evidence type="ECO:0000256" key="9">
    <source>
        <dbReference type="ARBA" id="ARBA00022764"/>
    </source>
</evidence>
<proteinExistence type="inferred from homology"/>
<dbReference type="EMBL" id="JXBL01000001">
    <property type="protein sequence ID" value="KIE44007.1"/>
    <property type="molecule type" value="Genomic_DNA"/>
</dbReference>
<reference evidence="18 19" key="1">
    <citation type="submission" date="2015-01" db="EMBL/GenBank/DDBJ databases">
        <title>Genome sequence of the anaerobic bacterium Geobacter soli GSS01, a dissimilatory Fe(III) reducer from soil.</title>
        <authorList>
            <person name="Yang G."/>
            <person name="Zhou S."/>
        </authorList>
    </citation>
    <scope>NUCLEOTIDE SEQUENCE [LARGE SCALE GENOMIC DNA]</scope>
    <source>
        <strain evidence="18 19">GSS01</strain>
    </source>
</reference>
<evidence type="ECO:0000313" key="18">
    <source>
        <dbReference type="EMBL" id="KIE44007.1"/>
    </source>
</evidence>
<keyword evidence="11" id="KW-0720">Serine protease</keyword>
<keyword evidence="9" id="KW-0574">Periplasm</keyword>
<keyword evidence="10" id="KW-0378">Hydrolase</keyword>
<evidence type="ECO:0000256" key="10">
    <source>
        <dbReference type="ARBA" id="ARBA00022801"/>
    </source>
</evidence>
<feature type="active site" description="Charge relay system" evidence="14">
    <location>
        <position position="140"/>
    </location>
</feature>
<dbReference type="Gene3D" id="2.40.10.120">
    <property type="match status" value="1"/>
</dbReference>
<dbReference type="CDD" id="cd10839">
    <property type="entry name" value="cpPDZ1_DegP-like"/>
    <property type="match status" value="1"/>
</dbReference>
<gene>
    <name evidence="18" type="ORF">SE37_15955</name>
</gene>
<dbReference type="GO" id="GO:0042597">
    <property type="term" value="C:periplasmic space"/>
    <property type="evidence" value="ECO:0007669"/>
    <property type="project" value="UniProtKB-SubCell"/>
</dbReference>
<comment type="subcellular location">
    <subcellularLocation>
        <location evidence="2">Periplasm</location>
    </subcellularLocation>
</comment>
<name>A0A0C1QSR8_9BACT</name>
<evidence type="ECO:0000256" key="4">
    <source>
        <dbReference type="ARBA" id="ARBA00013035"/>
    </source>
</evidence>
<feature type="active site" description="Charge relay system" evidence="14">
    <location>
        <position position="110"/>
    </location>
</feature>
<feature type="chain" id="PRO_5038599207" description="Probable periplasmic serine endoprotease DegP-like" evidence="16">
    <location>
        <begin position="29"/>
        <end position="464"/>
    </location>
</feature>
<dbReference type="PANTHER" id="PTHR22939:SF130">
    <property type="entry name" value="PERIPLASMIC SERINE ENDOPROTEASE DEGP-LIKE-RELATED"/>
    <property type="match status" value="1"/>
</dbReference>
<feature type="domain" description="PDZ" evidence="17">
    <location>
        <begin position="250"/>
        <end position="346"/>
    </location>
</feature>
<dbReference type="Pfam" id="PF13365">
    <property type="entry name" value="Trypsin_2"/>
    <property type="match status" value="1"/>
</dbReference>
<comment type="catalytic activity">
    <reaction evidence="1">
        <text>Acts on substrates that are at least partially unfolded. The cleavage site P1 residue is normally between a pair of hydrophobic residues, such as Val-|-Val.</text>
        <dbReference type="EC" id="3.4.21.107"/>
    </reaction>
</comment>
<comment type="similarity">
    <text evidence="3">Belongs to the peptidase S1C family.</text>
</comment>
<comment type="caution">
    <text evidence="18">The sequence shown here is derived from an EMBL/GenBank/DDBJ whole genome shotgun (WGS) entry which is preliminary data.</text>
</comment>
<dbReference type="EC" id="3.4.21.107" evidence="4"/>
<dbReference type="InterPro" id="IPR036034">
    <property type="entry name" value="PDZ_sf"/>
</dbReference>
<dbReference type="InterPro" id="IPR001940">
    <property type="entry name" value="Peptidase_S1C"/>
</dbReference>
<feature type="binding site" evidence="15">
    <location>
        <begin position="212"/>
        <end position="214"/>
    </location>
    <ligand>
        <name>substrate</name>
    </ligand>
</feature>
<dbReference type="PANTHER" id="PTHR22939">
    <property type="entry name" value="SERINE PROTEASE FAMILY S1C HTRA-RELATED"/>
    <property type="match status" value="1"/>
</dbReference>
<dbReference type="NCBIfam" id="TIGR02037">
    <property type="entry name" value="degP_htrA_DO"/>
    <property type="match status" value="1"/>
</dbReference>
<organism evidence="18 19">
    <name type="scientific">Geobacter soli</name>
    <dbReference type="NCBI Taxonomy" id="1510391"/>
    <lineage>
        <taxon>Bacteria</taxon>
        <taxon>Pseudomonadati</taxon>
        <taxon>Thermodesulfobacteriota</taxon>
        <taxon>Desulfuromonadia</taxon>
        <taxon>Geobacterales</taxon>
        <taxon>Geobacteraceae</taxon>
        <taxon>Geobacter</taxon>
    </lineage>
</organism>
<dbReference type="InterPro" id="IPR009003">
    <property type="entry name" value="Peptidase_S1_PA"/>
</dbReference>
<sequence>MKVMSLRFLKAMLAVICLMALSAGEVPAKVMAPDFVALAEKLKPTVVNISTSKSPAQTARPRRQPSPFNDPFHDFFDRFFDEAPRRQQRERSLGSGFIISDQGFIITNNHVVAGADEIKVRLSDGREFKAELKGADEKLDLALIKIESKDQLPVASLGNSDEIKVGEWVMAIGNPFGLAQTVTAGIVSATGRVIGSGPYDDFIQTDASINPGNSGGPLFSAEGKVIGINTAIIAGGQGIGFAIPINMAKDVIPQLEEKGKVIRGWLGVTVQPITPDLARSFGLDGERGALIADVVKDGPAAKAGLKSGDIVLEFDGKKIREMNELPRIVAATPVGKAAPVKVLRDGKVQDVEVSVGRLADAGDEADQKNGEDKLGMAVRELTRDLAARMGLKETQGVVVTGVKSGSLAGEAGILPGDIVREIGGRPIATLADYEAAIRAVKKGDVVRFLLRRGGGNHFLAIRVE</sequence>
<dbReference type="InterPro" id="IPR001478">
    <property type="entry name" value="PDZ"/>
</dbReference>
<feature type="domain" description="PDZ" evidence="17">
    <location>
        <begin position="378"/>
        <end position="454"/>
    </location>
</feature>
<dbReference type="InterPro" id="IPR041489">
    <property type="entry name" value="PDZ_6"/>
</dbReference>
<evidence type="ECO:0000256" key="16">
    <source>
        <dbReference type="SAM" id="SignalP"/>
    </source>
</evidence>
<evidence type="ECO:0000256" key="11">
    <source>
        <dbReference type="ARBA" id="ARBA00022825"/>
    </source>
</evidence>
<evidence type="ECO:0000256" key="7">
    <source>
        <dbReference type="ARBA" id="ARBA00022729"/>
    </source>
</evidence>
<dbReference type="Gene3D" id="2.30.42.10">
    <property type="match status" value="2"/>
</dbReference>
<dbReference type="SUPFAM" id="SSF50156">
    <property type="entry name" value="PDZ domain-like"/>
    <property type="match status" value="2"/>
</dbReference>
<feature type="active site" description="Charge relay system" evidence="14">
    <location>
        <position position="214"/>
    </location>
</feature>
<evidence type="ECO:0000313" key="19">
    <source>
        <dbReference type="Proteomes" id="UP000031433"/>
    </source>
</evidence>
<dbReference type="Pfam" id="PF13180">
    <property type="entry name" value="PDZ_2"/>
    <property type="match status" value="1"/>
</dbReference>
<dbReference type="Proteomes" id="UP000031433">
    <property type="component" value="Unassembled WGS sequence"/>
</dbReference>
<feature type="binding site" evidence="15">
    <location>
        <position position="110"/>
    </location>
    <ligand>
        <name>substrate</name>
    </ligand>
</feature>
<keyword evidence="8" id="KW-0677">Repeat</keyword>
<evidence type="ECO:0000256" key="14">
    <source>
        <dbReference type="PIRSR" id="PIRSR611782-1"/>
    </source>
</evidence>
<keyword evidence="6" id="KW-0645">Protease</keyword>
<feature type="binding site" evidence="15">
    <location>
        <position position="140"/>
    </location>
    <ligand>
        <name>substrate</name>
    </ligand>
</feature>
<evidence type="ECO:0000256" key="12">
    <source>
        <dbReference type="ARBA" id="ARBA00023016"/>
    </source>
</evidence>
<evidence type="ECO:0000259" key="17">
    <source>
        <dbReference type="PROSITE" id="PS50106"/>
    </source>
</evidence>
<evidence type="ECO:0000256" key="8">
    <source>
        <dbReference type="ARBA" id="ARBA00022737"/>
    </source>
</evidence>
<dbReference type="RefSeq" id="WP_039647877.1">
    <property type="nucleotide sequence ID" value="NZ_JXBL01000001.1"/>
</dbReference>
<keyword evidence="7 16" id="KW-0732">Signal</keyword>
<evidence type="ECO:0000256" key="3">
    <source>
        <dbReference type="ARBA" id="ARBA00010541"/>
    </source>
</evidence>
<dbReference type="SUPFAM" id="SSF50494">
    <property type="entry name" value="Trypsin-like serine proteases"/>
    <property type="match status" value="1"/>
</dbReference>
<evidence type="ECO:0000256" key="13">
    <source>
        <dbReference type="ARBA" id="ARBA00032850"/>
    </source>
</evidence>
<dbReference type="AlphaFoldDB" id="A0A0C1QSR8"/>
<accession>A0A0C1QSR8</accession>
<evidence type="ECO:0000256" key="15">
    <source>
        <dbReference type="PIRSR" id="PIRSR611782-2"/>
    </source>
</evidence>
<evidence type="ECO:0000256" key="5">
    <source>
        <dbReference type="ARBA" id="ARBA00013958"/>
    </source>
</evidence>
<keyword evidence="12" id="KW-0346">Stress response</keyword>